<reference evidence="12 13" key="1">
    <citation type="submission" date="2018-06" db="EMBL/GenBank/DDBJ databases">
        <authorList>
            <consortium name="Pathogen Informatics"/>
            <person name="Doyle S."/>
        </authorList>
    </citation>
    <scope>NUCLEOTIDE SEQUENCE [LARGE SCALE GENOMIC DNA]</scope>
    <source>
        <strain evidence="12 13">NCTC204</strain>
    </source>
</reference>
<comment type="subunit">
    <text evidence="8">Associates with NirB.</text>
</comment>
<dbReference type="EC" id="1.7.1.15" evidence="9"/>
<evidence type="ECO:0000313" key="13">
    <source>
        <dbReference type="Proteomes" id="UP000255192"/>
    </source>
</evidence>
<keyword evidence="4" id="KW-0520">NAD</keyword>
<evidence type="ECO:0000256" key="4">
    <source>
        <dbReference type="ARBA" id="ARBA00023027"/>
    </source>
</evidence>
<dbReference type="NCBIfam" id="TIGR02378">
    <property type="entry name" value="nirD_assim_sml"/>
    <property type="match status" value="1"/>
</dbReference>
<evidence type="ECO:0000256" key="7">
    <source>
        <dbReference type="ARBA" id="ARBA00059104"/>
    </source>
</evidence>
<dbReference type="PANTHER" id="PTHR40562:SF1">
    <property type="entry name" value="NITRITE REDUCTASE (NADH) SMALL SUBUNIT"/>
    <property type="match status" value="1"/>
</dbReference>
<dbReference type="GO" id="GO:0009344">
    <property type="term" value="C:nitrite reductase complex [NAD(P)H]"/>
    <property type="evidence" value="ECO:0007669"/>
    <property type="project" value="TreeGrafter"/>
</dbReference>
<dbReference type="InterPro" id="IPR012748">
    <property type="entry name" value="Rieske-like_NirD"/>
</dbReference>
<dbReference type="GO" id="GO:0042128">
    <property type="term" value="P:nitrate assimilation"/>
    <property type="evidence" value="ECO:0007669"/>
    <property type="project" value="UniProtKB-KW"/>
</dbReference>
<proteinExistence type="predicted"/>
<dbReference type="GO" id="GO:0051537">
    <property type="term" value="F:2 iron, 2 sulfur cluster binding"/>
    <property type="evidence" value="ECO:0007669"/>
    <property type="project" value="InterPro"/>
</dbReference>
<evidence type="ECO:0000256" key="10">
    <source>
        <dbReference type="ARBA" id="ARBA00072071"/>
    </source>
</evidence>
<dbReference type="Proteomes" id="UP000255192">
    <property type="component" value="Unassembled WGS sequence"/>
</dbReference>
<dbReference type="SUPFAM" id="SSF50022">
    <property type="entry name" value="ISP domain"/>
    <property type="match status" value="1"/>
</dbReference>
<evidence type="ECO:0000313" key="12">
    <source>
        <dbReference type="EMBL" id="STU93167.1"/>
    </source>
</evidence>
<dbReference type="GO" id="GO:0005737">
    <property type="term" value="C:cytoplasm"/>
    <property type="evidence" value="ECO:0007669"/>
    <property type="project" value="UniProtKB-SubCell"/>
</dbReference>
<dbReference type="GO" id="GO:0106316">
    <property type="term" value="F:nitrite reductase (NADH) activity"/>
    <property type="evidence" value="ECO:0007669"/>
    <property type="project" value="UniProtKB-EC"/>
</dbReference>
<dbReference type="PANTHER" id="PTHR40562">
    <property type="match status" value="1"/>
</dbReference>
<accession>A0A378A0C2</accession>
<name>A0A378A0C2_KLEPN</name>
<dbReference type="AlphaFoldDB" id="A0A378A0C2"/>
<dbReference type="CDD" id="cd03529">
    <property type="entry name" value="Rieske_NirD"/>
    <property type="match status" value="1"/>
</dbReference>
<evidence type="ECO:0000256" key="3">
    <source>
        <dbReference type="ARBA" id="ARBA00023002"/>
    </source>
</evidence>
<dbReference type="PROSITE" id="PS51300">
    <property type="entry name" value="NIRD"/>
    <property type="match status" value="1"/>
</dbReference>
<evidence type="ECO:0000256" key="5">
    <source>
        <dbReference type="ARBA" id="ARBA00023063"/>
    </source>
</evidence>
<gene>
    <name evidence="12" type="primary">nirD_1</name>
    <name evidence="12" type="ORF">NCTC204_02478</name>
</gene>
<evidence type="ECO:0000259" key="11">
    <source>
        <dbReference type="Pfam" id="PF13806"/>
    </source>
</evidence>
<dbReference type="NCBIfam" id="NF007066">
    <property type="entry name" value="PRK09511.1"/>
    <property type="match status" value="1"/>
</dbReference>
<comment type="subcellular location">
    <subcellularLocation>
        <location evidence="1">Cytoplasm</location>
    </subcellularLocation>
</comment>
<dbReference type="Gene3D" id="2.102.10.10">
    <property type="entry name" value="Rieske [2Fe-2S] iron-sulphur domain"/>
    <property type="match status" value="1"/>
</dbReference>
<sequence length="129" mass="14842">MTSTARPRRMSVSRLLWWRKKHEPVGKYLQHRRHPAGTGVCALLGQQQVAIFRPYHDDRVFAISNIDPFFNASVLSRGIIAEHEGALWVASPLKKQRFRAERRLCMEDASHSIARFDARVKDGHVQLKA</sequence>
<keyword evidence="2" id="KW-0963">Cytoplasm</keyword>
<comment type="function">
    <text evidence="7">Required for activity of the reductase.</text>
</comment>
<evidence type="ECO:0000256" key="1">
    <source>
        <dbReference type="ARBA" id="ARBA00004496"/>
    </source>
</evidence>
<dbReference type="FunFam" id="2.102.10.10:FF:000002">
    <property type="entry name" value="Nitrite reductase [NAD(P)H] small subunit"/>
    <property type="match status" value="1"/>
</dbReference>
<feature type="domain" description="Rieske-like [2Fe-2S]" evidence="11">
    <location>
        <begin position="35"/>
        <end position="127"/>
    </location>
</feature>
<evidence type="ECO:0000256" key="8">
    <source>
        <dbReference type="ARBA" id="ARBA00065371"/>
    </source>
</evidence>
<keyword evidence="3 12" id="KW-0560">Oxidoreductase</keyword>
<evidence type="ECO:0000256" key="9">
    <source>
        <dbReference type="ARBA" id="ARBA00066506"/>
    </source>
</evidence>
<dbReference type="Pfam" id="PF13806">
    <property type="entry name" value="Rieske_2"/>
    <property type="match status" value="1"/>
</dbReference>
<dbReference type="EMBL" id="UGMD01000002">
    <property type="protein sequence ID" value="STU93167.1"/>
    <property type="molecule type" value="Genomic_DNA"/>
</dbReference>
<evidence type="ECO:0000256" key="2">
    <source>
        <dbReference type="ARBA" id="ARBA00022490"/>
    </source>
</evidence>
<organism evidence="12 13">
    <name type="scientific">Klebsiella pneumoniae</name>
    <dbReference type="NCBI Taxonomy" id="573"/>
    <lineage>
        <taxon>Bacteria</taxon>
        <taxon>Pseudomonadati</taxon>
        <taxon>Pseudomonadota</taxon>
        <taxon>Gammaproteobacteria</taxon>
        <taxon>Enterobacterales</taxon>
        <taxon>Enterobacteriaceae</taxon>
        <taxon>Klebsiella/Raoultella group</taxon>
        <taxon>Klebsiella</taxon>
        <taxon>Klebsiella pneumoniae complex</taxon>
    </lineage>
</organism>
<evidence type="ECO:0000256" key="6">
    <source>
        <dbReference type="ARBA" id="ARBA00050150"/>
    </source>
</evidence>
<dbReference type="InterPro" id="IPR017881">
    <property type="entry name" value="NirD"/>
</dbReference>
<comment type="catalytic activity">
    <reaction evidence="6">
        <text>NH4(+) + 3 NAD(+) + 2 H2O = nitrite + 3 NADH + 5 H(+)</text>
        <dbReference type="Rhea" id="RHEA:24628"/>
        <dbReference type="ChEBI" id="CHEBI:15377"/>
        <dbReference type="ChEBI" id="CHEBI:15378"/>
        <dbReference type="ChEBI" id="CHEBI:16301"/>
        <dbReference type="ChEBI" id="CHEBI:28938"/>
        <dbReference type="ChEBI" id="CHEBI:57540"/>
        <dbReference type="ChEBI" id="CHEBI:57945"/>
        <dbReference type="EC" id="1.7.1.15"/>
    </reaction>
</comment>
<keyword evidence="5" id="KW-0534">Nitrate assimilation</keyword>
<dbReference type="InterPro" id="IPR036922">
    <property type="entry name" value="Rieske_2Fe-2S_sf"/>
</dbReference>
<protein>
    <recommendedName>
        <fullName evidence="10">Nitrite reductase (NADH) small subunit</fullName>
        <ecNumber evidence="9">1.7.1.15</ecNumber>
    </recommendedName>
</protein>